<proteinExistence type="predicted"/>
<protein>
    <submittedName>
        <fullName evidence="1">Uncharacterized protein</fullName>
    </submittedName>
</protein>
<reference evidence="1 2" key="1">
    <citation type="journal article" date="2005" name="J. Bacteriol.">
        <title>Whole-genome sequencing of Staphylococcus haemolyticus uncovers the extreme plasticity of its genome and the evolution of human-colonizing staphylococcal species.</title>
        <authorList>
            <person name="Takeuchi F."/>
            <person name="Watanabe S."/>
            <person name="Baba T."/>
            <person name="Yuzawa H."/>
            <person name="Ito T."/>
            <person name="Morimoto Y."/>
            <person name="Kuroda M."/>
            <person name="Cui L."/>
            <person name="Takahashi M."/>
            <person name="Ankai A."/>
            <person name="Baba S."/>
            <person name="Fukui S."/>
            <person name="Lee J.C."/>
            <person name="Hiramatsu K."/>
        </authorList>
    </citation>
    <scope>NUCLEOTIDE SEQUENCE [LARGE SCALE GENOMIC DNA]</scope>
    <source>
        <strain evidence="1 2">JCSC1435</strain>
    </source>
</reference>
<dbReference type="EMBL" id="AP006716">
    <property type="protein sequence ID" value="BAE05237.1"/>
    <property type="molecule type" value="Genomic_DNA"/>
</dbReference>
<accession>Q4L538</accession>
<name>Q4L538_STAHJ</name>
<dbReference type="HOGENOM" id="CLU_3358662_0_0_9"/>
<dbReference type="Proteomes" id="UP000000543">
    <property type="component" value="Chromosome"/>
</dbReference>
<evidence type="ECO:0000313" key="1">
    <source>
        <dbReference type="EMBL" id="BAE05237.1"/>
    </source>
</evidence>
<evidence type="ECO:0000313" key="2">
    <source>
        <dbReference type="Proteomes" id="UP000000543"/>
    </source>
</evidence>
<sequence>MDIHKNNKIKYGNNTYYNNYSIMFESLRVFGYENLN</sequence>
<gene>
    <name evidence="1" type="ordered locus">SH1928</name>
</gene>
<organism evidence="1 2">
    <name type="scientific">Staphylococcus haemolyticus (strain JCSC1435)</name>
    <dbReference type="NCBI Taxonomy" id="279808"/>
    <lineage>
        <taxon>Bacteria</taxon>
        <taxon>Bacillati</taxon>
        <taxon>Bacillota</taxon>
        <taxon>Bacilli</taxon>
        <taxon>Bacillales</taxon>
        <taxon>Staphylococcaceae</taxon>
        <taxon>Staphylococcus</taxon>
    </lineage>
</organism>
<dbReference type="KEGG" id="sha:SH1928"/>
<dbReference type="AlphaFoldDB" id="Q4L538"/>